<gene>
    <name evidence="1" type="ORF">RCOM_1431190</name>
</gene>
<accession>B9RF40</accession>
<protein>
    <submittedName>
        <fullName evidence="1">Uncharacterized protein</fullName>
    </submittedName>
</protein>
<dbReference type="AlphaFoldDB" id="B9RF40"/>
<dbReference type="Proteomes" id="UP000008311">
    <property type="component" value="Unassembled WGS sequence"/>
</dbReference>
<dbReference type="EMBL" id="EQ973777">
    <property type="protein sequence ID" value="EEF49811.1"/>
    <property type="molecule type" value="Genomic_DNA"/>
</dbReference>
<organism evidence="1 2">
    <name type="scientific">Ricinus communis</name>
    <name type="common">Castor bean</name>
    <dbReference type="NCBI Taxonomy" id="3988"/>
    <lineage>
        <taxon>Eukaryota</taxon>
        <taxon>Viridiplantae</taxon>
        <taxon>Streptophyta</taxon>
        <taxon>Embryophyta</taxon>
        <taxon>Tracheophyta</taxon>
        <taxon>Spermatophyta</taxon>
        <taxon>Magnoliopsida</taxon>
        <taxon>eudicotyledons</taxon>
        <taxon>Gunneridae</taxon>
        <taxon>Pentapetalae</taxon>
        <taxon>rosids</taxon>
        <taxon>fabids</taxon>
        <taxon>Malpighiales</taxon>
        <taxon>Euphorbiaceae</taxon>
        <taxon>Acalyphoideae</taxon>
        <taxon>Acalypheae</taxon>
        <taxon>Ricinus</taxon>
    </lineage>
</organism>
<evidence type="ECO:0000313" key="1">
    <source>
        <dbReference type="EMBL" id="EEF49811.1"/>
    </source>
</evidence>
<name>B9RF40_RICCO</name>
<sequence length="89" mass="10070">MVRGIWVSKLAAVAREREVEMGFGEDLEEDILMGGVKLGKEGDKRVKDSIFRSCFTGAFMAWMGLQVLDVGNFIARPLLGYLKEMKWLQ</sequence>
<keyword evidence="2" id="KW-1185">Reference proteome</keyword>
<dbReference type="InParanoid" id="B9RF40"/>
<proteinExistence type="predicted"/>
<evidence type="ECO:0000313" key="2">
    <source>
        <dbReference type="Proteomes" id="UP000008311"/>
    </source>
</evidence>
<reference evidence="2" key="1">
    <citation type="journal article" date="2010" name="Nat. Biotechnol.">
        <title>Draft genome sequence of the oilseed species Ricinus communis.</title>
        <authorList>
            <person name="Chan A.P."/>
            <person name="Crabtree J."/>
            <person name="Zhao Q."/>
            <person name="Lorenzi H."/>
            <person name="Orvis J."/>
            <person name="Puiu D."/>
            <person name="Melake-Berhan A."/>
            <person name="Jones K.M."/>
            <person name="Redman J."/>
            <person name="Chen G."/>
            <person name="Cahoon E.B."/>
            <person name="Gedil M."/>
            <person name="Stanke M."/>
            <person name="Haas B.J."/>
            <person name="Wortman J.R."/>
            <person name="Fraser-Liggett C.M."/>
            <person name="Ravel J."/>
            <person name="Rabinowicz P.D."/>
        </authorList>
    </citation>
    <scope>NUCLEOTIDE SEQUENCE [LARGE SCALE GENOMIC DNA]</scope>
    <source>
        <strain evidence="2">cv. Hale</strain>
    </source>
</reference>